<name>A0A9J7ITK3_SPOLT</name>
<feature type="region of interest" description="Disordered" evidence="2">
    <location>
        <begin position="1"/>
        <end position="34"/>
    </location>
</feature>
<gene>
    <name evidence="5" type="primary">LOC111355552</name>
</gene>
<evidence type="ECO:0000313" key="4">
    <source>
        <dbReference type="Proteomes" id="UP000301870"/>
    </source>
</evidence>
<organism evidence="4 5">
    <name type="scientific">Spodoptera litura</name>
    <name type="common">Asian cotton leafworm</name>
    <dbReference type="NCBI Taxonomy" id="69820"/>
    <lineage>
        <taxon>Eukaryota</taxon>
        <taxon>Metazoa</taxon>
        <taxon>Ecdysozoa</taxon>
        <taxon>Arthropoda</taxon>
        <taxon>Hexapoda</taxon>
        <taxon>Insecta</taxon>
        <taxon>Pterygota</taxon>
        <taxon>Neoptera</taxon>
        <taxon>Endopterygota</taxon>
        <taxon>Lepidoptera</taxon>
        <taxon>Glossata</taxon>
        <taxon>Ditrysia</taxon>
        <taxon>Noctuoidea</taxon>
        <taxon>Noctuidae</taxon>
        <taxon>Amphipyrinae</taxon>
        <taxon>Spodoptera</taxon>
    </lineage>
</organism>
<evidence type="ECO:0000259" key="3">
    <source>
        <dbReference type="PROSITE" id="PS51304"/>
    </source>
</evidence>
<sequence>MKRGIEKPQKNTKNKDKNRRPVDEPYSAPDNIRINGNGNVGVGVRAPPWPVPRLQNEKMYLLPKQLEPHDSIIIQCQIQNEPNNLTFGLVTGNGHPDSNNLACQLDMNEDGTLQITTVHQGNATVVFSGETKQFYEGKKSPDFQMMFVLRQAFDGGYGLNVHIGTSYSYLSYVPLVHDVRSIRFISIRGDIKKLRLGFDFGETDT</sequence>
<keyword evidence="4" id="KW-1185">Reference proteome</keyword>
<proteinExistence type="predicted"/>
<dbReference type="OrthoDB" id="7203600at2759"/>
<dbReference type="InterPro" id="IPR001079">
    <property type="entry name" value="Galectin_CRD"/>
</dbReference>
<protein>
    <submittedName>
        <fullName evidence="5">Uncharacterized protein LOC111355552 isoform X1</fullName>
    </submittedName>
</protein>
<dbReference type="AlphaFoldDB" id="A0A9J7ITK3"/>
<dbReference type="RefSeq" id="XP_022825284.1">
    <property type="nucleotide sequence ID" value="XM_022969516.1"/>
</dbReference>
<keyword evidence="1" id="KW-0430">Lectin</keyword>
<evidence type="ECO:0000313" key="5">
    <source>
        <dbReference type="RefSeq" id="XP_022825284.1"/>
    </source>
</evidence>
<dbReference type="GO" id="GO:0030246">
    <property type="term" value="F:carbohydrate binding"/>
    <property type="evidence" value="ECO:0007669"/>
    <property type="project" value="UniProtKB-KW"/>
</dbReference>
<evidence type="ECO:0000256" key="2">
    <source>
        <dbReference type="SAM" id="MobiDB-lite"/>
    </source>
</evidence>
<reference evidence="5" key="1">
    <citation type="submission" date="2025-08" db="UniProtKB">
        <authorList>
            <consortium name="RefSeq"/>
        </authorList>
    </citation>
    <scope>IDENTIFICATION</scope>
    <source>
        <strain evidence="5">Ishihara</strain>
        <tissue evidence="5">Whole body</tissue>
    </source>
</reference>
<dbReference type="GeneID" id="111355552"/>
<feature type="compositionally biased region" description="Basic and acidic residues" evidence="2">
    <location>
        <begin position="1"/>
        <end position="23"/>
    </location>
</feature>
<accession>A0A9J7ITK3</accession>
<feature type="domain" description="Galectin" evidence="3">
    <location>
        <begin position="58"/>
        <end position="201"/>
    </location>
</feature>
<dbReference type="KEGG" id="sliu:111355552"/>
<dbReference type="PROSITE" id="PS51304">
    <property type="entry name" value="GALECTIN"/>
    <property type="match status" value="1"/>
</dbReference>
<dbReference type="Proteomes" id="UP000301870">
    <property type="component" value="Chromosome 21"/>
</dbReference>
<evidence type="ECO:0000256" key="1">
    <source>
        <dbReference type="ARBA" id="ARBA00022734"/>
    </source>
</evidence>